<dbReference type="EMBL" id="JAPHEG010000001">
    <property type="protein sequence ID" value="MDF2952904.1"/>
    <property type="molecule type" value="Genomic_DNA"/>
</dbReference>
<dbReference type="InterPro" id="IPR002780">
    <property type="entry name" value="Hyd_form_HypD"/>
</dbReference>
<keyword evidence="2" id="KW-0479">Metal-binding</keyword>
<evidence type="ECO:0000256" key="1">
    <source>
        <dbReference type="ARBA" id="ARBA00007888"/>
    </source>
</evidence>
<gene>
    <name evidence="4" type="ORF">OD816_000149</name>
</gene>
<name>A0AAE3TFG9_9BACT</name>
<protein>
    <submittedName>
        <fullName evidence="4">Hydrogenase maturation factor HypD</fullName>
    </submittedName>
</protein>
<dbReference type="AlphaFoldDB" id="A0AAE3TFG9"/>
<dbReference type="GO" id="GO:0051604">
    <property type="term" value="P:protein maturation"/>
    <property type="evidence" value="ECO:0007669"/>
    <property type="project" value="TreeGrafter"/>
</dbReference>
<comment type="caution">
    <text evidence="4">The sequence shown here is derived from an EMBL/GenBank/DDBJ whole genome shotgun (WGS) entry which is preliminary data.</text>
</comment>
<dbReference type="GO" id="GO:0005506">
    <property type="term" value="F:iron ion binding"/>
    <property type="evidence" value="ECO:0007669"/>
    <property type="project" value="TreeGrafter"/>
</dbReference>
<dbReference type="Pfam" id="PF01924">
    <property type="entry name" value="HypD"/>
    <property type="match status" value="1"/>
</dbReference>
<evidence type="ECO:0000313" key="4">
    <source>
        <dbReference type="EMBL" id="MDF2952904.1"/>
    </source>
</evidence>
<evidence type="ECO:0000256" key="3">
    <source>
        <dbReference type="ARBA" id="ARBA00023004"/>
    </source>
</evidence>
<dbReference type="GO" id="GO:0051539">
    <property type="term" value="F:4 iron, 4 sulfur cluster binding"/>
    <property type="evidence" value="ECO:0007669"/>
    <property type="project" value="TreeGrafter"/>
</dbReference>
<dbReference type="InterPro" id="IPR042244">
    <property type="entry name" value="HypD_2_sf"/>
</dbReference>
<dbReference type="Gene3D" id="6.10.20.100">
    <property type="match status" value="1"/>
</dbReference>
<dbReference type="Gene3D" id="3.40.50.11740">
    <property type="entry name" value="HypD, alpha/beta domain 2"/>
    <property type="match status" value="2"/>
</dbReference>
<evidence type="ECO:0000313" key="5">
    <source>
        <dbReference type="Proteomes" id="UP001144110"/>
    </source>
</evidence>
<accession>A0AAE3TFG9</accession>
<reference evidence="4" key="1">
    <citation type="submission" date="2022-11" db="EMBL/GenBank/DDBJ databases">
        <title>Candidatus Alkanophaga archaea from heated hydrothermal vent sediment oxidize petroleum alkanes.</title>
        <authorList>
            <person name="Zehnle H."/>
            <person name="Laso-Perez R."/>
            <person name="Lipp J."/>
            <person name="Teske A."/>
            <person name="Wegener G."/>
        </authorList>
    </citation>
    <scope>NUCLEOTIDE SEQUENCE</scope>
    <source>
        <strain evidence="4">MCA70</strain>
    </source>
</reference>
<keyword evidence="3" id="KW-0408">Iron</keyword>
<evidence type="ECO:0000256" key="2">
    <source>
        <dbReference type="ARBA" id="ARBA00022723"/>
    </source>
</evidence>
<dbReference type="PIRSF" id="PIRSF005622">
    <property type="entry name" value="Hydrgn_mat_hypD"/>
    <property type="match status" value="1"/>
</dbReference>
<organism evidence="4 5">
    <name type="scientific">Candidatus Thermodesulfobacterium syntrophicum</name>
    <dbReference type="NCBI Taxonomy" id="3060442"/>
    <lineage>
        <taxon>Bacteria</taxon>
        <taxon>Pseudomonadati</taxon>
        <taxon>Thermodesulfobacteriota</taxon>
        <taxon>Thermodesulfobacteria</taxon>
        <taxon>Thermodesulfobacteriales</taxon>
        <taxon>Thermodesulfobacteriaceae</taxon>
        <taxon>Thermodesulfobacterium</taxon>
    </lineage>
</organism>
<comment type="similarity">
    <text evidence="1">Belongs to the HypD family.</text>
</comment>
<sequence>MDKKILKKLADTLKNYPLEKDIYIMEVCGTHTVEFFKTGVRFIFPEKLYLVDGPGCPVCVTPNEYLDRAIEIGKKYKPIITTFGDMIKVPSSYSSFREEKAKGMDIRVVYSPFDALKIAEENPDKEVVFLSVGFETTAPGEAMAVLKAKKKGIKNFSILCGNKLTVPAVEALLNSGEVNIDGFILPGHVSTVIGVKPWRVIPEKYNKPCVIAGFEPQDLLMGTLMLLNLITEDKNEKILNEYKRSVAEEGNQKALEIMYEVFEKCDSKWRGLGIIPESGLRLKKEYEEFDAEKKFPVEPPPPKEPKGCKCGEILKGIALPPDCPLFGKVCTQKHPVGPCMVSSEGPCAAYYIYFLQSPRI</sequence>
<proteinExistence type="inferred from homology"/>
<dbReference type="Proteomes" id="UP001144110">
    <property type="component" value="Unassembled WGS sequence"/>
</dbReference>
<dbReference type="PANTHER" id="PTHR30149">
    <property type="entry name" value="HYDROGENASE PROTEIN ASSEMBLY PROTEIN HYPD"/>
    <property type="match status" value="1"/>
</dbReference>
<dbReference type="PANTHER" id="PTHR30149:SF0">
    <property type="entry name" value="HYDROGENASE MATURATION FACTOR HYPD"/>
    <property type="match status" value="1"/>
</dbReference>
<dbReference type="InterPro" id="IPR042243">
    <property type="entry name" value="HypD_1"/>
</dbReference>
<dbReference type="GO" id="GO:0070025">
    <property type="term" value="F:carbon monoxide binding"/>
    <property type="evidence" value="ECO:0007669"/>
    <property type="project" value="TreeGrafter"/>
</dbReference>
<dbReference type="NCBIfam" id="TIGR00075">
    <property type="entry name" value="hypD"/>
    <property type="match status" value="1"/>
</dbReference>